<accession>A0A2K8SDN5</accession>
<proteinExistence type="predicted"/>
<evidence type="ECO:0000313" key="2">
    <source>
        <dbReference type="Proteomes" id="UP000231823"/>
    </source>
</evidence>
<evidence type="ECO:0000313" key="1">
    <source>
        <dbReference type="EMBL" id="AUB31348.1"/>
    </source>
</evidence>
<dbReference type="KEGG" id="sfz:SFLOR_v1c02910"/>
<keyword evidence="2" id="KW-1185">Reference proteome</keyword>
<dbReference type="Proteomes" id="UP000231823">
    <property type="component" value="Chromosome"/>
</dbReference>
<protein>
    <submittedName>
        <fullName evidence="1">Uncharacterized protein</fullName>
    </submittedName>
</protein>
<sequence>MYKNIKKDMFTIKETQKYVNLKWNDIKGTSPDSDAYLSSNAQLKKYYNSNEDFHQALLNLIKNKYFKDAFSSLDISYNQKSIYKSDNFAETNKKYLIVNNFDEQNAIVVNQEKDREKISKILLGEQDVIKDTLKKEVFNSLALQRNRKKYEIAQNKFLNSFLTSIEVENYKLSDSYLLAIAMGYADFIGPIIKIGEKENSYMHKLPDFKLAISYSLNGENDEISESLLNLSLNLFNVYKKVWGPNKVNQDSYLFNINYDQKRVWDNFWYNTVSYYVYQKTINNFLNRYSDFYNENLKKELNALNITKNVFDKENIISYNFGFSFTDSKEIRQTFFTNANASDKFFLKFENFKSDSSGNNWSNVLEYLKFNLFGIIEMKIFLNKNLNEAIFF</sequence>
<name>A0A2K8SDN5_9MOLU</name>
<reference evidence="1 2" key="1">
    <citation type="submission" date="2017-12" db="EMBL/GenBank/DDBJ databases">
        <title>Complete genome sequence of Spiroplasma floricola 23-6 (ATCC 29989).</title>
        <authorList>
            <person name="Tsai Y.-M."/>
            <person name="Wu P.-S."/>
            <person name="Lo W.-S."/>
            <person name="Kuo C.-H."/>
        </authorList>
    </citation>
    <scope>NUCLEOTIDE SEQUENCE [LARGE SCALE GENOMIC DNA]</scope>
    <source>
        <strain evidence="1 2">23-6</strain>
    </source>
</reference>
<dbReference type="RefSeq" id="WP_100916335.1">
    <property type="nucleotide sequence ID" value="NZ_CP025057.1"/>
</dbReference>
<dbReference type="EMBL" id="CP025057">
    <property type="protein sequence ID" value="AUB31348.1"/>
    <property type="molecule type" value="Genomic_DNA"/>
</dbReference>
<gene>
    <name evidence="1" type="ORF">SFLOR_v1c02910</name>
</gene>
<dbReference type="AlphaFoldDB" id="A0A2K8SDN5"/>
<organism evidence="1 2">
    <name type="scientific">Spiroplasma floricola 23-6</name>
    <dbReference type="NCBI Taxonomy" id="1336749"/>
    <lineage>
        <taxon>Bacteria</taxon>
        <taxon>Bacillati</taxon>
        <taxon>Mycoplasmatota</taxon>
        <taxon>Mollicutes</taxon>
        <taxon>Entomoplasmatales</taxon>
        <taxon>Spiroplasmataceae</taxon>
        <taxon>Spiroplasma</taxon>
    </lineage>
</organism>